<keyword evidence="5 9" id="KW-0812">Transmembrane</keyword>
<proteinExistence type="inferred from homology"/>
<evidence type="ECO:0000256" key="4">
    <source>
        <dbReference type="ARBA" id="ARBA00019341"/>
    </source>
</evidence>
<evidence type="ECO:0000256" key="7">
    <source>
        <dbReference type="ARBA" id="ARBA00022989"/>
    </source>
</evidence>
<evidence type="ECO:0000256" key="6">
    <source>
        <dbReference type="ARBA" id="ARBA00022970"/>
    </source>
</evidence>
<evidence type="ECO:0000259" key="10">
    <source>
        <dbReference type="Pfam" id="PF00892"/>
    </source>
</evidence>
<evidence type="ECO:0000256" key="9">
    <source>
        <dbReference type="SAM" id="Phobius"/>
    </source>
</evidence>
<organism evidence="11 12">
    <name type="scientific">Candidatus Fokinia crypta</name>
    <dbReference type="NCBI Taxonomy" id="1920990"/>
    <lineage>
        <taxon>Bacteria</taxon>
        <taxon>Pseudomonadati</taxon>
        <taxon>Pseudomonadota</taxon>
        <taxon>Alphaproteobacteria</taxon>
        <taxon>Rickettsiales</taxon>
        <taxon>Candidatus Midichloriaceae</taxon>
        <taxon>Candidatus Fokinia</taxon>
    </lineage>
</organism>
<sequence length="327" mass="37347">MRVFRLVFFKMESLMRNNPQELRNNIPGILLMLLNAFSLSVLYTCSKKLRVVFEAEQLTFLYKSIVFVCSIPWIFYKHRSLSVLKTSRVGLHFMRGLSAFLGSLLFYHSILYVNTTEVAAFTYLEPLIVTILSIVLFKEKYHIGTIIFISCGLIGNILVFSSGYNSQHTAPLIGYMYLIFALLCWGANNIFIKMLGNTERTATQLFYNVFLGTAFSIPLAFRYVWTIDLSYIPYILLMGAAHVVHIISFFKAFKLSPVSVVFPFDYTRLIFTALLAYLFLGQNLTVMTITGCVIIIVGGVFMVYSEARTKHGLKQIRHNIESEVVNK</sequence>
<evidence type="ECO:0000313" key="12">
    <source>
        <dbReference type="Proteomes" id="UP001325140"/>
    </source>
</evidence>
<dbReference type="PANTHER" id="PTHR22911:SF6">
    <property type="entry name" value="SOLUTE CARRIER FAMILY 35 MEMBER G1"/>
    <property type="match status" value="1"/>
</dbReference>
<evidence type="ECO:0000313" key="11">
    <source>
        <dbReference type="EMBL" id="WPX97805.1"/>
    </source>
</evidence>
<evidence type="ECO:0000256" key="3">
    <source>
        <dbReference type="ARBA" id="ARBA00009853"/>
    </source>
</evidence>
<dbReference type="SUPFAM" id="SSF103481">
    <property type="entry name" value="Multidrug resistance efflux transporter EmrE"/>
    <property type="match status" value="2"/>
</dbReference>
<evidence type="ECO:0000256" key="1">
    <source>
        <dbReference type="ARBA" id="ARBA00004028"/>
    </source>
</evidence>
<feature type="transmembrane region" description="Helical" evidence="9">
    <location>
        <begin position="97"/>
        <end position="114"/>
    </location>
</feature>
<accession>A0ABZ0UUP8</accession>
<dbReference type="PANTHER" id="PTHR22911">
    <property type="entry name" value="ACYL-MALONYL CONDENSING ENZYME-RELATED"/>
    <property type="match status" value="1"/>
</dbReference>
<protein>
    <recommendedName>
        <fullName evidence="4">S-adenosylmethionine uptake transporter</fullName>
    </recommendedName>
</protein>
<feature type="domain" description="EamA" evidence="10">
    <location>
        <begin position="173"/>
        <end position="303"/>
    </location>
</feature>
<dbReference type="InterPro" id="IPR037185">
    <property type="entry name" value="EmrE-like"/>
</dbReference>
<comment type="similarity">
    <text evidence="3">Belongs to the drug/metabolite transporter (DMT) superfamily. 10 TMS drug/metabolite exporter (DME) (TC 2.A.7.3) family.</text>
</comment>
<feature type="domain" description="EamA" evidence="10">
    <location>
        <begin position="27"/>
        <end position="160"/>
    </location>
</feature>
<reference evidence="11" key="1">
    <citation type="submission" date="2022-10" db="EMBL/GenBank/DDBJ databases">
        <title>Host association and intracellularity evolved multiple times independently in the Rickettsiales.</title>
        <authorList>
            <person name="Castelli M."/>
            <person name="Nardi T."/>
            <person name="Gammuto L."/>
            <person name="Bellinzona G."/>
            <person name="Sabaneyeva E."/>
            <person name="Potekhin A."/>
            <person name="Serra V."/>
            <person name="Petroni G."/>
            <person name="Sassera D."/>
        </authorList>
    </citation>
    <scope>NUCLEOTIDE SEQUENCE [LARGE SCALE GENOMIC DNA]</scope>
    <source>
        <strain evidence="11">US_Bl 11III1</strain>
    </source>
</reference>
<dbReference type="Pfam" id="PF00892">
    <property type="entry name" value="EamA"/>
    <property type="match status" value="2"/>
</dbReference>
<dbReference type="InterPro" id="IPR000620">
    <property type="entry name" value="EamA_dom"/>
</dbReference>
<dbReference type="Proteomes" id="UP001325140">
    <property type="component" value="Chromosome"/>
</dbReference>
<keyword evidence="12" id="KW-1185">Reference proteome</keyword>
<feature type="transmembrane region" description="Helical" evidence="9">
    <location>
        <begin position="144"/>
        <end position="164"/>
    </location>
</feature>
<keyword evidence="8 9" id="KW-0472">Membrane</keyword>
<gene>
    <name evidence="11" type="ORF">Fokcrypt_00323</name>
</gene>
<evidence type="ECO:0000256" key="2">
    <source>
        <dbReference type="ARBA" id="ARBA00004141"/>
    </source>
</evidence>
<feature type="transmembrane region" description="Helical" evidence="9">
    <location>
        <begin position="231"/>
        <end position="253"/>
    </location>
</feature>
<feature type="transmembrane region" description="Helical" evidence="9">
    <location>
        <begin position="60"/>
        <end position="76"/>
    </location>
</feature>
<feature type="transmembrane region" description="Helical" evidence="9">
    <location>
        <begin position="204"/>
        <end position="225"/>
    </location>
</feature>
<comment type="subcellular location">
    <subcellularLocation>
        <location evidence="2">Membrane</location>
        <topology evidence="2">Multi-pass membrane protein</topology>
    </subcellularLocation>
</comment>
<keyword evidence="7 9" id="KW-1133">Transmembrane helix</keyword>
<keyword evidence="6" id="KW-0813">Transport</keyword>
<evidence type="ECO:0000256" key="5">
    <source>
        <dbReference type="ARBA" id="ARBA00022692"/>
    </source>
</evidence>
<comment type="function">
    <text evidence="1">Transports S-adenosylmethionine.</text>
</comment>
<name>A0ABZ0UUP8_9RICK</name>
<keyword evidence="6" id="KW-0029">Amino-acid transport</keyword>
<evidence type="ECO:0000256" key="8">
    <source>
        <dbReference type="ARBA" id="ARBA00023136"/>
    </source>
</evidence>
<feature type="transmembrane region" description="Helical" evidence="9">
    <location>
        <begin position="170"/>
        <end position="192"/>
    </location>
</feature>
<feature type="transmembrane region" description="Helical" evidence="9">
    <location>
        <begin position="260"/>
        <end position="280"/>
    </location>
</feature>
<dbReference type="EMBL" id="CP110343">
    <property type="protein sequence ID" value="WPX97805.1"/>
    <property type="molecule type" value="Genomic_DNA"/>
</dbReference>
<feature type="transmembrane region" description="Helical" evidence="9">
    <location>
        <begin position="286"/>
        <end position="304"/>
    </location>
</feature>
<feature type="transmembrane region" description="Helical" evidence="9">
    <location>
        <begin position="120"/>
        <end position="137"/>
    </location>
</feature>